<feature type="non-terminal residue" evidence="2">
    <location>
        <position position="1"/>
    </location>
</feature>
<sequence length="88" mass="8380">ARQPAPPGRGRKARQHAEFFSTRGGAGPTGSAGSVPGVDATGAVGVRPVLGRGPPDAASVAPALVGGGRPAARPRAVGHGNGANDAGL</sequence>
<accession>A0A6J4IE47</accession>
<name>A0A6J4IE47_9PROT</name>
<feature type="non-terminal residue" evidence="2">
    <location>
        <position position="88"/>
    </location>
</feature>
<feature type="region of interest" description="Disordered" evidence="1">
    <location>
        <begin position="1"/>
        <end position="39"/>
    </location>
</feature>
<reference evidence="2" key="1">
    <citation type="submission" date="2020-02" db="EMBL/GenBank/DDBJ databases">
        <authorList>
            <person name="Meier V. D."/>
        </authorList>
    </citation>
    <scope>NUCLEOTIDE SEQUENCE</scope>
    <source>
        <strain evidence="2">AVDCRST_MAG04</strain>
    </source>
</reference>
<dbReference type="AlphaFoldDB" id="A0A6J4IE47"/>
<organism evidence="2">
    <name type="scientific">uncultured Acetobacteraceae bacterium</name>
    <dbReference type="NCBI Taxonomy" id="169975"/>
    <lineage>
        <taxon>Bacteria</taxon>
        <taxon>Pseudomonadati</taxon>
        <taxon>Pseudomonadota</taxon>
        <taxon>Alphaproteobacteria</taxon>
        <taxon>Acetobacterales</taxon>
        <taxon>Acetobacteraceae</taxon>
        <taxon>environmental samples</taxon>
    </lineage>
</organism>
<proteinExistence type="predicted"/>
<feature type="region of interest" description="Disordered" evidence="1">
    <location>
        <begin position="61"/>
        <end position="88"/>
    </location>
</feature>
<evidence type="ECO:0000256" key="1">
    <source>
        <dbReference type="SAM" id="MobiDB-lite"/>
    </source>
</evidence>
<protein>
    <submittedName>
        <fullName evidence="2">Uncharacterized protein</fullName>
    </submittedName>
</protein>
<gene>
    <name evidence="2" type="ORF">AVDCRST_MAG04-1938</name>
</gene>
<evidence type="ECO:0000313" key="2">
    <source>
        <dbReference type="EMBL" id="CAA9247735.1"/>
    </source>
</evidence>
<dbReference type="EMBL" id="CADCTL010000133">
    <property type="protein sequence ID" value="CAA9247735.1"/>
    <property type="molecule type" value="Genomic_DNA"/>
</dbReference>